<reference evidence="2" key="1">
    <citation type="submission" date="2020-10" db="EMBL/GenBank/DDBJ databases">
        <authorList>
            <person name="Gilroy R."/>
        </authorList>
    </citation>
    <scope>NUCLEOTIDE SEQUENCE</scope>
    <source>
        <strain evidence="2">ChiGjej3B3-5194</strain>
    </source>
</reference>
<organism evidence="2 3">
    <name type="scientific">Candidatus Enterousia intestinigallinarum</name>
    <dbReference type="NCBI Taxonomy" id="2840790"/>
    <lineage>
        <taxon>Bacteria</taxon>
        <taxon>Pseudomonadati</taxon>
        <taxon>Pseudomonadota</taxon>
        <taxon>Alphaproteobacteria</taxon>
        <taxon>Candidatus Enterousia</taxon>
    </lineage>
</organism>
<reference evidence="2" key="2">
    <citation type="journal article" date="2021" name="PeerJ">
        <title>Extensive microbial diversity within the chicken gut microbiome revealed by metagenomics and culture.</title>
        <authorList>
            <person name="Gilroy R."/>
            <person name="Ravi A."/>
            <person name="Getino M."/>
            <person name="Pursley I."/>
            <person name="Horton D.L."/>
            <person name="Alikhan N.F."/>
            <person name="Baker D."/>
            <person name="Gharbi K."/>
            <person name="Hall N."/>
            <person name="Watson M."/>
            <person name="Adriaenssens E.M."/>
            <person name="Foster-Nyarko E."/>
            <person name="Jarju S."/>
            <person name="Secka A."/>
            <person name="Antonio M."/>
            <person name="Oren A."/>
            <person name="Chaudhuri R.R."/>
            <person name="La Ragione R."/>
            <person name="Hildebrand F."/>
            <person name="Pallen M.J."/>
        </authorList>
    </citation>
    <scope>NUCLEOTIDE SEQUENCE</scope>
    <source>
        <strain evidence="2">ChiGjej3B3-5194</strain>
    </source>
</reference>
<dbReference type="Proteomes" id="UP000886742">
    <property type="component" value="Unassembled WGS sequence"/>
</dbReference>
<dbReference type="SUPFAM" id="SSF117916">
    <property type="entry name" value="Fe-S cluster assembly (FSCA) domain-like"/>
    <property type="match status" value="1"/>
</dbReference>
<sequence length="104" mass="11820">MELTRENIIEVLQSVYDPEIPVNIWDLGLIYDIAISDSDVIITMTFTSPTCPMMEDLLQQVHDTVAAISGGRDVRVELVWDPPWDLSRMSDAARLELDLTEQGW</sequence>
<evidence type="ECO:0000313" key="3">
    <source>
        <dbReference type="Proteomes" id="UP000886742"/>
    </source>
</evidence>
<dbReference type="AlphaFoldDB" id="A0A9D1FH08"/>
<comment type="caution">
    <text evidence="2">The sequence shown here is derived from an EMBL/GenBank/DDBJ whole genome shotgun (WGS) entry which is preliminary data.</text>
</comment>
<dbReference type="InterPro" id="IPR034904">
    <property type="entry name" value="FSCA_dom_sf"/>
</dbReference>
<dbReference type="PANTHER" id="PTHR42831">
    <property type="entry name" value="FE-S PROTEIN MATURATION AUXILIARY FACTOR YITW"/>
    <property type="match status" value="1"/>
</dbReference>
<name>A0A9D1FH08_9PROT</name>
<dbReference type="Gene3D" id="3.30.300.130">
    <property type="entry name" value="Fe-S cluster assembly (FSCA)"/>
    <property type="match status" value="1"/>
</dbReference>
<feature type="domain" description="MIP18 family-like" evidence="1">
    <location>
        <begin position="5"/>
        <end position="77"/>
    </location>
</feature>
<dbReference type="PANTHER" id="PTHR42831:SF1">
    <property type="entry name" value="FE-S PROTEIN MATURATION AUXILIARY FACTOR YITW"/>
    <property type="match status" value="1"/>
</dbReference>
<dbReference type="Pfam" id="PF01883">
    <property type="entry name" value="FeS_assembly_P"/>
    <property type="match status" value="1"/>
</dbReference>
<gene>
    <name evidence="2" type="ORF">IAD02_04615</name>
</gene>
<dbReference type="InterPro" id="IPR002744">
    <property type="entry name" value="MIP18-like"/>
</dbReference>
<dbReference type="InterPro" id="IPR052339">
    <property type="entry name" value="Fe-S_Maturation_MIP18"/>
</dbReference>
<proteinExistence type="predicted"/>
<evidence type="ECO:0000313" key="2">
    <source>
        <dbReference type="EMBL" id="HIS71235.1"/>
    </source>
</evidence>
<protein>
    <submittedName>
        <fullName evidence="2">DUF59 domain-containing protein</fullName>
    </submittedName>
</protein>
<evidence type="ECO:0000259" key="1">
    <source>
        <dbReference type="Pfam" id="PF01883"/>
    </source>
</evidence>
<accession>A0A9D1FH08</accession>
<dbReference type="EMBL" id="DVJI01000013">
    <property type="protein sequence ID" value="HIS71235.1"/>
    <property type="molecule type" value="Genomic_DNA"/>
</dbReference>